<evidence type="ECO:0000256" key="1">
    <source>
        <dbReference type="ARBA" id="ARBA00010702"/>
    </source>
</evidence>
<evidence type="ECO:0000313" key="5">
    <source>
        <dbReference type="Proteomes" id="UP000267536"/>
    </source>
</evidence>
<keyword evidence="3" id="KW-0479">Metal-binding</keyword>
<feature type="binding site" evidence="3">
    <location>
        <position position="276"/>
    </location>
    <ligand>
        <name>Mg(2+)</name>
        <dbReference type="ChEBI" id="CHEBI:18420"/>
        <label>1</label>
    </ligand>
</feature>
<accession>A0A3N4GBV8</accession>
<sequence length="328" mass="34608">MPHPDRAYGALLGTAVGDALGVPYEFSRRLTADETPEMTGGGLGGYEPGEWSDDTSMAVAIALAVADGHDLTSATGLDAVARGFLRWFRDFHGSPPDIGNQTRAVLGATDRRLRADPDANVGAIMREESRVFAADHPRSAGNGALMRTAPVVLAHPDDRDTLARAARAVAGLTHSDALAGDSCVLWCEAIRVALTEERIDVGAGLDLIPATRHDQWSSWIDEAITKAPGRFAPNGFTVTALQAATAAVTQTTADDPTTHLTEALSAAIRIGDDTDTVAAIAGGLLGARWGASAIPEHYRRAVHGWPFVDSRATDADDLLRLSTETITR</sequence>
<organism evidence="4 5">
    <name type="scientific">Gordonia oryzae</name>
    <dbReference type="NCBI Taxonomy" id="2487349"/>
    <lineage>
        <taxon>Bacteria</taxon>
        <taxon>Bacillati</taxon>
        <taxon>Actinomycetota</taxon>
        <taxon>Actinomycetes</taxon>
        <taxon>Mycobacteriales</taxon>
        <taxon>Gordoniaceae</taxon>
        <taxon>Gordonia</taxon>
    </lineage>
</organism>
<dbReference type="InterPro" id="IPR005502">
    <property type="entry name" value="Ribosyl_crysJ1"/>
</dbReference>
<dbReference type="EMBL" id="RKMH01000009">
    <property type="protein sequence ID" value="RPA59398.1"/>
    <property type="molecule type" value="Genomic_DNA"/>
</dbReference>
<dbReference type="Proteomes" id="UP000267536">
    <property type="component" value="Unassembled WGS sequence"/>
</dbReference>
<feature type="binding site" evidence="3">
    <location>
        <position position="275"/>
    </location>
    <ligand>
        <name>Mg(2+)</name>
        <dbReference type="ChEBI" id="CHEBI:18420"/>
        <label>1</label>
    </ligand>
</feature>
<keyword evidence="2 4" id="KW-0378">Hydrolase</keyword>
<keyword evidence="5" id="KW-1185">Reference proteome</keyword>
<feature type="binding site" evidence="3">
    <location>
        <position position="54"/>
    </location>
    <ligand>
        <name>Mg(2+)</name>
        <dbReference type="ChEBI" id="CHEBI:18420"/>
        <label>1</label>
    </ligand>
</feature>
<feature type="binding site" evidence="3">
    <location>
        <position position="52"/>
    </location>
    <ligand>
        <name>Mg(2+)</name>
        <dbReference type="ChEBI" id="CHEBI:18420"/>
        <label>1</label>
    </ligand>
</feature>
<dbReference type="PANTHER" id="PTHR16222:SF24">
    <property type="entry name" value="ADP-RIBOSYLHYDROLASE ARH3"/>
    <property type="match status" value="1"/>
</dbReference>
<dbReference type="RefSeq" id="WP_123930462.1">
    <property type="nucleotide sequence ID" value="NZ_JBPSDP010000008.1"/>
</dbReference>
<dbReference type="Gene3D" id="1.10.4080.10">
    <property type="entry name" value="ADP-ribosylation/Crystallin J1"/>
    <property type="match status" value="1"/>
</dbReference>
<dbReference type="InterPro" id="IPR050792">
    <property type="entry name" value="ADP-ribosylglycohydrolase"/>
</dbReference>
<protein>
    <submittedName>
        <fullName evidence="4">ADP-ribosylglycohydrolase family protein</fullName>
    </submittedName>
</protein>
<dbReference type="AlphaFoldDB" id="A0A3N4GBV8"/>
<gene>
    <name evidence="4" type="ORF">EF294_12915</name>
</gene>
<comment type="similarity">
    <text evidence="1">Belongs to the ADP-ribosylglycohydrolase family.</text>
</comment>
<evidence type="ECO:0000313" key="4">
    <source>
        <dbReference type="EMBL" id="RPA59398.1"/>
    </source>
</evidence>
<proteinExistence type="inferred from homology"/>
<dbReference type="GO" id="GO:0046872">
    <property type="term" value="F:metal ion binding"/>
    <property type="evidence" value="ECO:0007669"/>
    <property type="project" value="UniProtKB-KW"/>
</dbReference>
<feature type="binding site" evidence="3">
    <location>
        <position position="273"/>
    </location>
    <ligand>
        <name>Mg(2+)</name>
        <dbReference type="ChEBI" id="CHEBI:18420"/>
        <label>1</label>
    </ligand>
</feature>
<dbReference type="SUPFAM" id="SSF101478">
    <property type="entry name" value="ADP-ribosylglycohydrolase"/>
    <property type="match status" value="1"/>
</dbReference>
<keyword evidence="3" id="KW-0460">Magnesium</keyword>
<evidence type="ECO:0000256" key="3">
    <source>
        <dbReference type="PIRSR" id="PIRSR605502-1"/>
    </source>
</evidence>
<feature type="binding site" evidence="3">
    <location>
        <position position="53"/>
    </location>
    <ligand>
        <name>Mg(2+)</name>
        <dbReference type="ChEBI" id="CHEBI:18420"/>
        <label>1</label>
    </ligand>
</feature>
<name>A0A3N4GBV8_9ACTN</name>
<dbReference type="OrthoDB" id="9798107at2"/>
<comment type="cofactor">
    <cofactor evidence="3">
        <name>Mg(2+)</name>
        <dbReference type="ChEBI" id="CHEBI:18420"/>
    </cofactor>
    <text evidence="3">Binds 2 magnesium ions per subunit.</text>
</comment>
<dbReference type="Pfam" id="PF03747">
    <property type="entry name" value="ADP_ribosyl_GH"/>
    <property type="match status" value="1"/>
</dbReference>
<reference evidence="4 5" key="1">
    <citation type="submission" date="2018-11" db="EMBL/GenBank/DDBJ databases">
        <title>Draft genome sequence of Gordonia sp. RS15-1S isolated from rice stems.</title>
        <authorList>
            <person name="Muangham S."/>
        </authorList>
    </citation>
    <scope>NUCLEOTIDE SEQUENCE [LARGE SCALE GENOMIC DNA]</scope>
    <source>
        <strain evidence="4 5">RS15-1S</strain>
    </source>
</reference>
<dbReference type="InterPro" id="IPR036705">
    <property type="entry name" value="Ribosyl_crysJ1_sf"/>
</dbReference>
<comment type="caution">
    <text evidence="4">The sequence shown here is derived from an EMBL/GenBank/DDBJ whole genome shotgun (WGS) entry which is preliminary data.</text>
</comment>
<dbReference type="PANTHER" id="PTHR16222">
    <property type="entry name" value="ADP-RIBOSYLGLYCOHYDROLASE"/>
    <property type="match status" value="1"/>
</dbReference>
<dbReference type="GO" id="GO:0016787">
    <property type="term" value="F:hydrolase activity"/>
    <property type="evidence" value="ECO:0007669"/>
    <property type="project" value="UniProtKB-KW"/>
</dbReference>
<evidence type="ECO:0000256" key="2">
    <source>
        <dbReference type="ARBA" id="ARBA00022801"/>
    </source>
</evidence>